<feature type="region of interest" description="Disordered" evidence="1">
    <location>
        <begin position="289"/>
        <end position="308"/>
    </location>
</feature>
<gene>
    <name evidence="2" type="ORF">SAMN05192585_11126</name>
</gene>
<dbReference type="EMBL" id="FNID01000011">
    <property type="protein sequence ID" value="SDN09343.1"/>
    <property type="molecule type" value="Genomic_DNA"/>
</dbReference>
<dbReference type="RefSeq" id="WP_242871694.1">
    <property type="nucleotide sequence ID" value="NZ_FNID01000011.1"/>
</dbReference>
<accession>A0A1G9YLG8</accession>
<evidence type="ECO:0008006" key="4">
    <source>
        <dbReference type="Google" id="ProtNLM"/>
    </source>
</evidence>
<reference evidence="2 3" key="1">
    <citation type="submission" date="2016-10" db="EMBL/GenBank/DDBJ databases">
        <authorList>
            <person name="de Groot N.N."/>
        </authorList>
    </citation>
    <scope>NUCLEOTIDE SEQUENCE [LARGE SCALE GENOMIC DNA]</scope>
    <source>
        <strain evidence="2 3">CGMCC 1.5012</strain>
    </source>
</reference>
<protein>
    <recommendedName>
        <fullName evidence="4">Virulence protein</fullName>
    </recommendedName>
</protein>
<proteinExistence type="predicted"/>
<evidence type="ECO:0000313" key="2">
    <source>
        <dbReference type="EMBL" id="SDN09343.1"/>
    </source>
</evidence>
<dbReference type="Proteomes" id="UP000199182">
    <property type="component" value="Unassembled WGS sequence"/>
</dbReference>
<name>A0A1G9YLG8_9FIRM</name>
<dbReference type="AlphaFoldDB" id="A0A1G9YLG8"/>
<evidence type="ECO:0000313" key="3">
    <source>
        <dbReference type="Proteomes" id="UP000199182"/>
    </source>
</evidence>
<sequence>MKLNYNVAGSERKLLVGAVSTVLDAPVKYLGAPTFAYEVGAYHIDKSGMLTGPDNLDLENLLHQAGFDADGDSRRYDGDDSCTSTLDEFPDIDQHHPGRYVNPDAPITDTMQRQLDEVLAFEDLRMDGREEMGLGRTRRESYQGENGMQASDVPEPDDDMGLVIEMPRSTFTDAALENLKRLVESKAALIKKALGADNLEIELTDEMIRFPWFESIPEPEVISATTHLIEKILDTAKHQKRVTAKEKDIDNDKYAFRCFLLRLGFIGDEYKETRRTLLRNLTGSAAFRTETQKNLTNGKETESDEISE</sequence>
<evidence type="ECO:0000256" key="1">
    <source>
        <dbReference type="SAM" id="MobiDB-lite"/>
    </source>
</evidence>
<keyword evidence="3" id="KW-1185">Reference proteome</keyword>
<organism evidence="2 3">
    <name type="scientific">Acetanaerobacterium elongatum</name>
    <dbReference type="NCBI Taxonomy" id="258515"/>
    <lineage>
        <taxon>Bacteria</taxon>
        <taxon>Bacillati</taxon>
        <taxon>Bacillota</taxon>
        <taxon>Clostridia</taxon>
        <taxon>Eubacteriales</taxon>
        <taxon>Oscillospiraceae</taxon>
        <taxon>Acetanaerobacterium</taxon>
    </lineage>
</organism>
<dbReference type="STRING" id="258515.SAMN05192585_11126"/>